<dbReference type="VEuPathDB" id="VectorBase:BGLAX_043100"/>
<dbReference type="InterPro" id="IPR050825">
    <property type="entry name" value="RBM42_RBP45_47-like"/>
</dbReference>
<dbReference type="Proteomes" id="UP000076420">
    <property type="component" value="Unassembled WGS sequence"/>
</dbReference>
<proteinExistence type="predicted"/>
<keyword evidence="1 2" id="KW-0694">RNA-binding</keyword>
<dbReference type="PROSITE" id="PS50102">
    <property type="entry name" value="RRM"/>
    <property type="match status" value="1"/>
</dbReference>
<protein>
    <recommendedName>
        <fullName evidence="3">RRM domain-containing protein</fullName>
    </recommendedName>
</protein>
<feature type="domain" description="RRM" evidence="3">
    <location>
        <begin position="7"/>
        <end position="85"/>
    </location>
</feature>
<dbReference type="InterPro" id="IPR012677">
    <property type="entry name" value="Nucleotide-bd_a/b_plait_sf"/>
</dbReference>
<dbReference type="InterPro" id="IPR000504">
    <property type="entry name" value="RRM_dom"/>
</dbReference>
<dbReference type="EnsemblMetazoa" id="BGLB027716-RA">
    <property type="protein sequence ID" value="BGLB027716-PA"/>
    <property type="gene ID" value="BGLB027716"/>
</dbReference>
<evidence type="ECO:0000256" key="1">
    <source>
        <dbReference type="ARBA" id="ARBA00022884"/>
    </source>
</evidence>
<dbReference type="SUPFAM" id="SSF54928">
    <property type="entry name" value="RNA-binding domain, RBD"/>
    <property type="match status" value="1"/>
</dbReference>
<sequence>MASAYTSALYVGNLHPDVTEALLFETFSSFGKICSVKVYRDLLTRTSLGYACVAFFEQPDAERALKVMNNASLKDKPLQIMWAHLCKDLLEEDPDDDYSLDYDLDYETLLD</sequence>
<evidence type="ECO:0000259" key="3">
    <source>
        <dbReference type="PROSITE" id="PS50102"/>
    </source>
</evidence>
<dbReference type="KEGG" id="bgt:106051074"/>
<dbReference type="PANTHER" id="PTHR47640">
    <property type="entry name" value="TRNA SELENOCYSTEINE 1-ASSOCIATED PROTEIN 1-RELATED-RELATED"/>
    <property type="match status" value="1"/>
</dbReference>
<reference evidence="4" key="1">
    <citation type="submission" date="2020-05" db="UniProtKB">
        <authorList>
            <consortium name="EnsemblMetazoa"/>
        </authorList>
    </citation>
    <scope>IDENTIFICATION</scope>
    <source>
        <strain evidence="4">BB02</strain>
    </source>
</reference>
<dbReference type="Pfam" id="PF00076">
    <property type="entry name" value="RRM_1"/>
    <property type="match status" value="1"/>
</dbReference>
<dbReference type="AlphaFoldDB" id="A0A2C9L6R9"/>
<evidence type="ECO:0000313" key="4">
    <source>
        <dbReference type="EnsemblMetazoa" id="BGLB027716-PA"/>
    </source>
</evidence>
<dbReference type="STRING" id="6526.A0A2C9L6R9"/>
<gene>
    <name evidence="4" type="primary">106051074</name>
</gene>
<accession>A0A2C9L6R9</accession>
<organism evidence="4 5">
    <name type="scientific">Biomphalaria glabrata</name>
    <name type="common">Bloodfluke planorb</name>
    <name type="synonym">Freshwater snail</name>
    <dbReference type="NCBI Taxonomy" id="6526"/>
    <lineage>
        <taxon>Eukaryota</taxon>
        <taxon>Metazoa</taxon>
        <taxon>Spiralia</taxon>
        <taxon>Lophotrochozoa</taxon>
        <taxon>Mollusca</taxon>
        <taxon>Gastropoda</taxon>
        <taxon>Heterobranchia</taxon>
        <taxon>Euthyneura</taxon>
        <taxon>Panpulmonata</taxon>
        <taxon>Hygrophila</taxon>
        <taxon>Lymnaeoidea</taxon>
        <taxon>Planorbidae</taxon>
        <taxon>Biomphalaria</taxon>
    </lineage>
</organism>
<dbReference type="GO" id="GO:0003729">
    <property type="term" value="F:mRNA binding"/>
    <property type="evidence" value="ECO:0007669"/>
    <property type="project" value="InterPro"/>
</dbReference>
<dbReference type="InterPro" id="IPR035979">
    <property type="entry name" value="RBD_domain_sf"/>
</dbReference>
<dbReference type="OrthoDB" id="19742at2759"/>
<dbReference type="Gene3D" id="3.30.70.330">
    <property type="match status" value="1"/>
</dbReference>
<dbReference type="SMART" id="SM00360">
    <property type="entry name" value="RRM"/>
    <property type="match status" value="1"/>
</dbReference>
<dbReference type="RefSeq" id="XP_013061657.2">
    <property type="nucleotide sequence ID" value="XM_013206203.2"/>
</dbReference>
<dbReference type="VEuPathDB" id="VectorBase:BGLB027716"/>
<evidence type="ECO:0000256" key="2">
    <source>
        <dbReference type="PROSITE-ProRule" id="PRU00176"/>
    </source>
</evidence>
<name>A0A2C9L6R9_BIOGL</name>
<evidence type="ECO:0000313" key="5">
    <source>
        <dbReference type="Proteomes" id="UP000076420"/>
    </source>
</evidence>